<name>A0ABX0VBP1_9HYPH</name>
<reference evidence="6 7" key="1">
    <citation type="submission" date="2020-03" db="EMBL/GenBank/DDBJ databases">
        <title>The genome sequence of Microvirga sp. c23x22.</title>
        <authorList>
            <person name="Zhang X."/>
        </authorList>
    </citation>
    <scope>NUCLEOTIDE SEQUENCE [LARGE SCALE GENOMIC DNA]</scope>
    <source>
        <strain evidence="7">c23x22</strain>
    </source>
</reference>
<keyword evidence="3" id="KW-0460">Magnesium</keyword>
<comment type="similarity">
    <text evidence="4">Belongs to the Nudix hydrolase family.</text>
</comment>
<evidence type="ECO:0000256" key="4">
    <source>
        <dbReference type="RuleBase" id="RU003476"/>
    </source>
</evidence>
<evidence type="ECO:0000259" key="5">
    <source>
        <dbReference type="PROSITE" id="PS51462"/>
    </source>
</evidence>
<dbReference type="PRINTS" id="PR00502">
    <property type="entry name" value="NUDIXFAMILY"/>
</dbReference>
<dbReference type="InterPro" id="IPR015797">
    <property type="entry name" value="NUDIX_hydrolase-like_dom_sf"/>
</dbReference>
<evidence type="ECO:0000256" key="2">
    <source>
        <dbReference type="ARBA" id="ARBA00022801"/>
    </source>
</evidence>
<dbReference type="InterPro" id="IPR020476">
    <property type="entry name" value="Nudix_hydrolase"/>
</dbReference>
<evidence type="ECO:0000313" key="7">
    <source>
        <dbReference type="Proteomes" id="UP000707352"/>
    </source>
</evidence>
<keyword evidence="2 4" id="KW-0378">Hydrolase</keyword>
<dbReference type="RefSeq" id="WP_167672979.1">
    <property type="nucleotide sequence ID" value="NZ_JAATJS010000003.1"/>
</dbReference>
<gene>
    <name evidence="6" type="ORF">HB375_10760</name>
</gene>
<dbReference type="Proteomes" id="UP000707352">
    <property type="component" value="Unassembled WGS sequence"/>
</dbReference>
<dbReference type="SUPFAM" id="SSF55811">
    <property type="entry name" value="Nudix"/>
    <property type="match status" value="1"/>
</dbReference>
<dbReference type="PROSITE" id="PS00893">
    <property type="entry name" value="NUDIX_BOX"/>
    <property type="match status" value="1"/>
</dbReference>
<protein>
    <submittedName>
        <fullName evidence="6">NUDIX domain-containing protein</fullName>
    </submittedName>
</protein>
<proteinExistence type="inferred from homology"/>
<dbReference type="EMBL" id="JAATJS010000003">
    <property type="protein sequence ID" value="NIX77092.1"/>
    <property type="molecule type" value="Genomic_DNA"/>
</dbReference>
<dbReference type="InterPro" id="IPR000086">
    <property type="entry name" value="NUDIX_hydrolase_dom"/>
</dbReference>
<dbReference type="PANTHER" id="PTHR43046:SF12">
    <property type="entry name" value="GDP-MANNOSE MANNOSYL HYDROLASE"/>
    <property type="match status" value="1"/>
</dbReference>
<accession>A0ABX0VBP1</accession>
<feature type="domain" description="Nudix hydrolase" evidence="5">
    <location>
        <begin position="1"/>
        <end position="145"/>
    </location>
</feature>
<sequence length="149" mass="16772">MRRRPSARLIVLDAQNRVLLFRFAHKSGALAGQDYWATPGGGLDPGESFIDAARRELAEETGFKTDIIEPHVAEREFILQFSDGEHVIAEERFFVARTADNALSTESWTAEEVEVMADHRWWTLHELRTTAETVFPENMAKMVAGLVAA</sequence>
<evidence type="ECO:0000256" key="1">
    <source>
        <dbReference type="ARBA" id="ARBA00001946"/>
    </source>
</evidence>
<keyword evidence="7" id="KW-1185">Reference proteome</keyword>
<dbReference type="Pfam" id="PF00293">
    <property type="entry name" value="NUDIX"/>
    <property type="match status" value="1"/>
</dbReference>
<organism evidence="6 7">
    <name type="scientific">Microvirga terricola</name>
    <dbReference type="NCBI Taxonomy" id="2719797"/>
    <lineage>
        <taxon>Bacteria</taxon>
        <taxon>Pseudomonadati</taxon>
        <taxon>Pseudomonadota</taxon>
        <taxon>Alphaproteobacteria</taxon>
        <taxon>Hyphomicrobiales</taxon>
        <taxon>Methylobacteriaceae</taxon>
        <taxon>Microvirga</taxon>
    </lineage>
</organism>
<dbReference type="Gene3D" id="3.90.79.10">
    <property type="entry name" value="Nucleoside Triphosphate Pyrophosphohydrolase"/>
    <property type="match status" value="1"/>
</dbReference>
<comment type="caution">
    <text evidence="6">The sequence shown here is derived from an EMBL/GenBank/DDBJ whole genome shotgun (WGS) entry which is preliminary data.</text>
</comment>
<evidence type="ECO:0000313" key="6">
    <source>
        <dbReference type="EMBL" id="NIX77092.1"/>
    </source>
</evidence>
<evidence type="ECO:0000256" key="3">
    <source>
        <dbReference type="ARBA" id="ARBA00022842"/>
    </source>
</evidence>
<dbReference type="InterPro" id="IPR020084">
    <property type="entry name" value="NUDIX_hydrolase_CS"/>
</dbReference>
<dbReference type="PANTHER" id="PTHR43046">
    <property type="entry name" value="GDP-MANNOSE MANNOSYL HYDROLASE"/>
    <property type="match status" value="1"/>
</dbReference>
<comment type="cofactor">
    <cofactor evidence="1">
        <name>Mg(2+)</name>
        <dbReference type="ChEBI" id="CHEBI:18420"/>
    </cofactor>
</comment>
<dbReference type="CDD" id="cd04685">
    <property type="entry name" value="NUDIX_Hydrolase"/>
    <property type="match status" value="1"/>
</dbReference>
<dbReference type="PROSITE" id="PS51462">
    <property type="entry name" value="NUDIX"/>
    <property type="match status" value="1"/>
</dbReference>